<dbReference type="InterPro" id="IPR001647">
    <property type="entry name" value="HTH_TetR"/>
</dbReference>
<evidence type="ECO:0000256" key="4">
    <source>
        <dbReference type="PROSITE-ProRule" id="PRU00335"/>
    </source>
</evidence>
<dbReference type="PRINTS" id="PR00455">
    <property type="entry name" value="HTHTETR"/>
</dbReference>
<dbReference type="SUPFAM" id="SSF46689">
    <property type="entry name" value="Homeodomain-like"/>
    <property type="match status" value="1"/>
</dbReference>
<feature type="DNA-binding region" description="H-T-H motif" evidence="4">
    <location>
        <begin position="24"/>
        <end position="43"/>
    </location>
</feature>
<dbReference type="SUPFAM" id="SSF48498">
    <property type="entry name" value="Tetracyclin repressor-like, C-terminal domain"/>
    <property type="match status" value="1"/>
</dbReference>
<protein>
    <submittedName>
        <fullName evidence="6">TetR/AcrR family transcriptional regulator</fullName>
    </submittedName>
</protein>
<accession>A0ABZ0W9P9</accession>
<keyword evidence="2 4" id="KW-0238">DNA-binding</keyword>
<dbReference type="Gene3D" id="1.10.357.10">
    <property type="entry name" value="Tetracycline Repressor, domain 2"/>
    <property type="match status" value="1"/>
</dbReference>
<evidence type="ECO:0000259" key="5">
    <source>
        <dbReference type="PROSITE" id="PS50977"/>
    </source>
</evidence>
<dbReference type="Pfam" id="PF16925">
    <property type="entry name" value="TetR_C_13"/>
    <property type="match status" value="1"/>
</dbReference>
<evidence type="ECO:0000313" key="6">
    <source>
        <dbReference type="EMBL" id="WQD40008.1"/>
    </source>
</evidence>
<name>A0ABZ0W9P9_9BACT</name>
<reference evidence="6 7" key="1">
    <citation type="submission" date="2023-12" db="EMBL/GenBank/DDBJ databases">
        <title>Genome sequencing and assembly of bacterial species from a model synthetic community.</title>
        <authorList>
            <person name="Hogle S.L."/>
        </authorList>
    </citation>
    <scope>NUCLEOTIDE SEQUENCE [LARGE SCALE GENOMIC DNA]</scope>
    <source>
        <strain evidence="6 7">HAMBI_3031</strain>
    </source>
</reference>
<feature type="domain" description="HTH tetR-type" evidence="5">
    <location>
        <begin position="1"/>
        <end position="61"/>
    </location>
</feature>
<dbReference type="InterPro" id="IPR011075">
    <property type="entry name" value="TetR_C"/>
</dbReference>
<evidence type="ECO:0000313" key="7">
    <source>
        <dbReference type="Proteomes" id="UP001325680"/>
    </source>
</evidence>
<dbReference type="RefSeq" id="WP_114789400.1">
    <property type="nucleotide sequence ID" value="NZ_CP139960.1"/>
</dbReference>
<keyword evidence="3" id="KW-0804">Transcription</keyword>
<organism evidence="6 7">
    <name type="scientific">Niabella yanshanensis</name>
    <dbReference type="NCBI Taxonomy" id="577386"/>
    <lineage>
        <taxon>Bacteria</taxon>
        <taxon>Pseudomonadati</taxon>
        <taxon>Bacteroidota</taxon>
        <taxon>Chitinophagia</taxon>
        <taxon>Chitinophagales</taxon>
        <taxon>Chitinophagaceae</taxon>
        <taxon>Niabella</taxon>
    </lineage>
</organism>
<sequence>MTTRDHIISTADGLIRDKGYNAFSFVDVARIVGIKKPSIHHHFPRKTDLGIAVIEYHIKGLEQIQQETQDKTALERLERFFLIYTDIKCQNKVCIVGSLSTDYNTLEPEVQEKIKEFSDAFLTWVTDILKEGRQAGVFHFDESPRTRAILIIAGMMSILKLSRLTGEKDFSLIKKTLRQGLLK</sequence>
<evidence type="ECO:0000256" key="2">
    <source>
        <dbReference type="ARBA" id="ARBA00023125"/>
    </source>
</evidence>
<evidence type="ECO:0000256" key="3">
    <source>
        <dbReference type="ARBA" id="ARBA00023163"/>
    </source>
</evidence>
<dbReference type="Pfam" id="PF00440">
    <property type="entry name" value="TetR_N"/>
    <property type="match status" value="1"/>
</dbReference>
<dbReference type="InterPro" id="IPR009057">
    <property type="entry name" value="Homeodomain-like_sf"/>
</dbReference>
<dbReference type="Proteomes" id="UP001325680">
    <property type="component" value="Chromosome"/>
</dbReference>
<keyword evidence="1" id="KW-0805">Transcription regulation</keyword>
<proteinExistence type="predicted"/>
<dbReference type="PROSITE" id="PS50977">
    <property type="entry name" value="HTH_TETR_2"/>
    <property type="match status" value="1"/>
</dbReference>
<dbReference type="EMBL" id="CP139960">
    <property type="protein sequence ID" value="WQD40008.1"/>
    <property type="molecule type" value="Genomic_DNA"/>
</dbReference>
<dbReference type="InterPro" id="IPR036271">
    <property type="entry name" value="Tet_transcr_reg_TetR-rel_C_sf"/>
</dbReference>
<dbReference type="PANTHER" id="PTHR47506:SF1">
    <property type="entry name" value="HTH-TYPE TRANSCRIPTIONAL REGULATOR YJDC"/>
    <property type="match status" value="1"/>
</dbReference>
<keyword evidence="7" id="KW-1185">Reference proteome</keyword>
<dbReference type="PANTHER" id="PTHR47506">
    <property type="entry name" value="TRANSCRIPTIONAL REGULATORY PROTEIN"/>
    <property type="match status" value="1"/>
</dbReference>
<evidence type="ECO:0000256" key="1">
    <source>
        <dbReference type="ARBA" id="ARBA00023015"/>
    </source>
</evidence>
<gene>
    <name evidence="6" type="ORF">U0035_07610</name>
</gene>